<feature type="region of interest" description="Disordered" evidence="1">
    <location>
        <begin position="163"/>
        <end position="261"/>
    </location>
</feature>
<feature type="region of interest" description="Disordered" evidence="1">
    <location>
        <begin position="309"/>
        <end position="344"/>
    </location>
</feature>
<feature type="compositionally biased region" description="Polar residues" evidence="1">
    <location>
        <begin position="169"/>
        <end position="181"/>
    </location>
</feature>
<feature type="compositionally biased region" description="Polar residues" evidence="1">
    <location>
        <begin position="447"/>
        <end position="461"/>
    </location>
</feature>
<comment type="caution">
    <text evidence="2">The sequence shown here is derived from an EMBL/GenBank/DDBJ whole genome shotgun (WGS) entry which is preliminary data.</text>
</comment>
<name>A0A8K0GIL1_IGNLU</name>
<feature type="compositionally biased region" description="Low complexity" evidence="1">
    <location>
        <begin position="640"/>
        <end position="659"/>
    </location>
</feature>
<proteinExistence type="predicted"/>
<feature type="compositionally biased region" description="Polar residues" evidence="1">
    <location>
        <begin position="231"/>
        <end position="245"/>
    </location>
</feature>
<feature type="compositionally biased region" description="Polar residues" evidence="1">
    <location>
        <begin position="496"/>
        <end position="508"/>
    </location>
</feature>
<feature type="compositionally biased region" description="Acidic residues" evidence="1">
    <location>
        <begin position="247"/>
        <end position="256"/>
    </location>
</feature>
<feature type="compositionally biased region" description="Low complexity" evidence="1">
    <location>
        <begin position="182"/>
        <end position="197"/>
    </location>
</feature>
<feature type="compositionally biased region" description="Polar residues" evidence="1">
    <location>
        <begin position="317"/>
        <end position="329"/>
    </location>
</feature>
<accession>A0A8K0GIL1</accession>
<dbReference type="OrthoDB" id="6622071at2759"/>
<organism evidence="2 3">
    <name type="scientific">Ignelater luminosus</name>
    <name type="common">Cucubano</name>
    <name type="synonym">Pyrophorus luminosus</name>
    <dbReference type="NCBI Taxonomy" id="2038154"/>
    <lineage>
        <taxon>Eukaryota</taxon>
        <taxon>Metazoa</taxon>
        <taxon>Ecdysozoa</taxon>
        <taxon>Arthropoda</taxon>
        <taxon>Hexapoda</taxon>
        <taxon>Insecta</taxon>
        <taxon>Pterygota</taxon>
        <taxon>Neoptera</taxon>
        <taxon>Endopterygota</taxon>
        <taxon>Coleoptera</taxon>
        <taxon>Polyphaga</taxon>
        <taxon>Elateriformia</taxon>
        <taxon>Elateroidea</taxon>
        <taxon>Elateridae</taxon>
        <taxon>Agrypninae</taxon>
        <taxon>Pyrophorini</taxon>
        <taxon>Ignelater</taxon>
    </lineage>
</organism>
<dbReference type="AlphaFoldDB" id="A0A8K0GIL1"/>
<reference evidence="2" key="1">
    <citation type="submission" date="2019-08" db="EMBL/GenBank/DDBJ databases">
        <title>The genome of the North American firefly Photinus pyralis.</title>
        <authorList>
            <consortium name="Photinus pyralis genome working group"/>
            <person name="Fallon T.R."/>
            <person name="Sander Lower S.E."/>
            <person name="Weng J.-K."/>
        </authorList>
    </citation>
    <scope>NUCLEOTIDE SEQUENCE</scope>
    <source>
        <strain evidence="2">TRF0915ILg1</strain>
        <tissue evidence="2">Whole body</tissue>
    </source>
</reference>
<evidence type="ECO:0000313" key="3">
    <source>
        <dbReference type="Proteomes" id="UP000801492"/>
    </source>
</evidence>
<keyword evidence="3" id="KW-1185">Reference proteome</keyword>
<dbReference type="Proteomes" id="UP000801492">
    <property type="component" value="Unassembled WGS sequence"/>
</dbReference>
<feature type="compositionally biased region" description="Basic and acidic residues" evidence="1">
    <location>
        <begin position="216"/>
        <end position="225"/>
    </location>
</feature>
<evidence type="ECO:0000313" key="2">
    <source>
        <dbReference type="EMBL" id="KAF2901259.1"/>
    </source>
</evidence>
<feature type="compositionally biased region" description="Basic residues" evidence="1">
    <location>
        <begin position="628"/>
        <end position="639"/>
    </location>
</feature>
<feature type="region of interest" description="Disordered" evidence="1">
    <location>
        <begin position="543"/>
        <end position="673"/>
    </location>
</feature>
<dbReference type="EMBL" id="VTPC01001753">
    <property type="protein sequence ID" value="KAF2901259.1"/>
    <property type="molecule type" value="Genomic_DNA"/>
</dbReference>
<feature type="compositionally biased region" description="Polar residues" evidence="1">
    <location>
        <begin position="574"/>
        <end position="590"/>
    </location>
</feature>
<feature type="compositionally biased region" description="Low complexity" evidence="1">
    <location>
        <begin position="543"/>
        <end position="567"/>
    </location>
</feature>
<gene>
    <name evidence="2" type="ORF">ILUMI_04926</name>
</gene>
<protein>
    <recommendedName>
        <fullName evidence="4">Shugoshin C-terminal domain-containing protein</fullName>
    </recommendedName>
</protein>
<evidence type="ECO:0000256" key="1">
    <source>
        <dbReference type="SAM" id="MobiDB-lite"/>
    </source>
</evidence>
<evidence type="ECO:0008006" key="4">
    <source>
        <dbReference type="Google" id="ProtNLM"/>
    </source>
</evidence>
<feature type="region of interest" description="Disordered" evidence="1">
    <location>
        <begin position="496"/>
        <end position="523"/>
    </location>
</feature>
<sequence>MVGRTKPQNNMEPSITGDLYAAEVKFLKEKNANLAKALSDSKIAYSHIVAERDMIQQELFLMKMRYTKLLSFIKDVDLSARACMNTIVSSSSYITNILQLTNNATVKLKNESTRNTSNSFFNNNVYTSPEGHKMSAVKPMIDGHVIFRPTINLRRVNELSQAELRSHETSPNVNSTENISASSRSFDNNLNNSNGTNTFRSVRPRMEVNPLTETPSNHEELSREYMDEENANSSEGTSSINNGLDTVNEEEEDDLEETRQEMLGSTNTNSLNMQGNNAQVPLLSGVFRDVRVYLSPMQNTTQCTDLRQHINTERGSGKTNTLSRRSSSVHLPRSGERLSNSSMGLIHASTEHRRNMNFGNNEEENMSNSSNDSPENSFDSALQPSLLSSTRISLPKPGHSPLKTASPNWNCVLKRRRSSNCLNRSENSNCSAREEQHLVENGKRLSLLNNNQPSTSSSVNTDYDPLEGPSSLLDSQNGDTVQKNSFLESVGLVSLNSIPSSTPESNTRNTRKTKQVTQRKIIEKRKSVISSKVAKVMLTRMSLSNNSSGSSSRRSLESLEISRNSENSQRRLSKSPTRNIKQNNNSNHKLSSPRKLKTTISGYDNSPLPRRRTKKSYNKQSSEENIHKKSKSKSARGRSRNNSSPQRPARARRAVQVVSLKEQSLKKKMRRSK</sequence>
<feature type="region of interest" description="Disordered" evidence="1">
    <location>
        <begin position="447"/>
        <end position="478"/>
    </location>
</feature>
<feature type="compositionally biased region" description="Low complexity" evidence="1">
    <location>
        <begin position="357"/>
        <end position="380"/>
    </location>
</feature>
<feature type="region of interest" description="Disordered" evidence="1">
    <location>
        <begin position="357"/>
        <end position="381"/>
    </location>
</feature>